<evidence type="ECO:0000313" key="5">
    <source>
        <dbReference type="EMBL" id="NDY90752.1"/>
    </source>
</evidence>
<keyword evidence="3 4" id="KW-0012">Acyltransferase</keyword>
<comment type="subcellular location">
    <subcellularLocation>
        <location evidence="4">Cytoplasm</location>
    </subcellularLocation>
</comment>
<evidence type="ECO:0000256" key="4">
    <source>
        <dbReference type="HAMAP-Rule" id="MF_00688"/>
    </source>
</evidence>
<dbReference type="GO" id="GO:0008914">
    <property type="term" value="F:leucyl-tRNA--protein transferase activity"/>
    <property type="evidence" value="ECO:0007669"/>
    <property type="project" value="UniProtKB-UniRule"/>
</dbReference>
<dbReference type="HAMAP" id="MF_00688">
    <property type="entry name" value="Leu_Phe_trans"/>
    <property type="match status" value="1"/>
</dbReference>
<dbReference type="PANTHER" id="PTHR30098">
    <property type="entry name" value="LEUCYL/PHENYLALANYL-TRNA--PROTEIN TRANSFERASE"/>
    <property type="match status" value="1"/>
</dbReference>
<dbReference type="Proteomes" id="UP000484255">
    <property type="component" value="Unassembled WGS sequence"/>
</dbReference>
<dbReference type="InterPro" id="IPR042221">
    <property type="entry name" value="Leu/Phe-tRNA_Trfase_N"/>
</dbReference>
<evidence type="ECO:0000256" key="3">
    <source>
        <dbReference type="ARBA" id="ARBA00023315"/>
    </source>
</evidence>
<gene>
    <name evidence="4" type="primary">aat</name>
    <name evidence="5" type="ORF">G3A44_06035</name>
</gene>
<dbReference type="GO" id="GO:0030163">
    <property type="term" value="P:protein catabolic process"/>
    <property type="evidence" value="ECO:0007669"/>
    <property type="project" value="UniProtKB-UniRule"/>
</dbReference>
<dbReference type="InterPro" id="IPR042203">
    <property type="entry name" value="Leu/Phe-tRNA_Trfase_C"/>
</dbReference>
<keyword evidence="6" id="KW-1185">Reference proteome</keyword>
<sequence>MPLTWLQPQDPFPPTALALDEATDAPGLLAVGADLSADRLVQAYRRGIFPWYAQGQPILWWTPHPRMVLPVAEFKLSRSLKRAVRQGLASGRLEVRLDLHFDRVIQACAQTPRHGQAGTWILPEMVRAYQRLHGLGVAHSVETWQDGQLVGGLYGLMIGRMFFGESMFAHATDASKMALCALVALCREDQIELIDCQQETAHLASLGARPIRRAQFEAHLARTVDLPTPRWSDRTVPWHQLGLNTAQAPVENDA</sequence>
<dbReference type="RefSeq" id="WP_163456609.1">
    <property type="nucleotide sequence ID" value="NZ_JAAGOH010000005.1"/>
</dbReference>
<dbReference type="EC" id="2.3.2.6" evidence="4"/>
<proteinExistence type="inferred from homology"/>
<dbReference type="PANTHER" id="PTHR30098:SF2">
    <property type="entry name" value="LEUCYL_PHENYLALANYL-TRNA--PROTEIN TRANSFERASE"/>
    <property type="match status" value="1"/>
</dbReference>
<dbReference type="Gene3D" id="3.40.630.70">
    <property type="entry name" value="Leucyl/phenylalanyl-tRNA-protein transferase, C-terminal domain"/>
    <property type="match status" value="1"/>
</dbReference>
<dbReference type="NCBIfam" id="TIGR00667">
    <property type="entry name" value="aat"/>
    <property type="match status" value="1"/>
</dbReference>
<comment type="catalytic activity">
    <reaction evidence="4">
        <text>L-phenylalanyl-tRNA(Phe) + an N-terminal L-alpha-aminoacyl-[protein] = an N-terminal L-phenylalanyl-L-alpha-aminoacyl-[protein] + tRNA(Phe)</text>
        <dbReference type="Rhea" id="RHEA:43632"/>
        <dbReference type="Rhea" id="RHEA-COMP:9668"/>
        <dbReference type="Rhea" id="RHEA-COMP:9699"/>
        <dbReference type="Rhea" id="RHEA-COMP:10636"/>
        <dbReference type="Rhea" id="RHEA-COMP:10637"/>
        <dbReference type="ChEBI" id="CHEBI:78442"/>
        <dbReference type="ChEBI" id="CHEBI:78531"/>
        <dbReference type="ChEBI" id="CHEBI:78597"/>
        <dbReference type="ChEBI" id="CHEBI:83561"/>
        <dbReference type="EC" id="2.3.2.6"/>
    </reaction>
</comment>
<dbReference type="EMBL" id="JAAGOH010000005">
    <property type="protein sequence ID" value="NDY90752.1"/>
    <property type="molecule type" value="Genomic_DNA"/>
</dbReference>
<dbReference type="InterPro" id="IPR004616">
    <property type="entry name" value="Leu/Phe-tRNA_Trfase"/>
</dbReference>
<keyword evidence="2 4" id="KW-0808">Transferase</keyword>
<accession>A0A7C9PGB9</accession>
<dbReference type="AlphaFoldDB" id="A0A7C9PGB9"/>
<comment type="catalytic activity">
    <reaction evidence="4">
        <text>N-terminal L-arginyl-[protein] + L-leucyl-tRNA(Leu) = N-terminal L-leucyl-L-arginyl-[protein] + tRNA(Leu) + H(+)</text>
        <dbReference type="Rhea" id="RHEA:50416"/>
        <dbReference type="Rhea" id="RHEA-COMP:9613"/>
        <dbReference type="Rhea" id="RHEA-COMP:9622"/>
        <dbReference type="Rhea" id="RHEA-COMP:12672"/>
        <dbReference type="Rhea" id="RHEA-COMP:12673"/>
        <dbReference type="ChEBI" id="CHEBI:15378"/>
        <dbReference type="ChEBI" id="CHEBI:64719"/>
        <dbReference type="ChEBI" id="CHEBI:78442"/>
        <dbReference type="ChEBI" id="CHEBI:78494"/>
        <dbReference type="ChEBI" id="CHEBI:133044"/>
        <dbReference type="EC" id="2.3.2.6"/>
    </reaction>
</comment>
<name>A0A7C9PGB9_9BURK</name>
<comment type="caution">
    <text evidence="5">The sequence shown here is derived from an EMBL/GenBank/DDBJ whole genome shotgun (WGS) entry which is preliminary data.</text>
</comment>
<dbReference type="Gene3D" id="3.30.70.3550">
    <property type="entry name" value="Leucyl/phenylalanyl-tRNA-protein transferase, N-terminal domain"/>
    <property type="match status" value="1"/>
</dbReference>
<evidence type="ECO:0000256" key="2">
    <source>
        <dbReference type="ARBA" id="ARBA00022679"/>
    </source>
</evidence>
<dbReference type="InterPro" id="IPR016181">
    <property type="entry name" value="Acyl_CoA_acyltransferase"/>
</dbReference>
<dbReference type="SUPFAM" id="SSF55729">
    <property type="entry name" value="Acyl-CoA N-acyltransferases (Nat)"/>
    <property type="match status" value="1"/>
</dbReference>
<comment type="similarity">
    <text evidence="4">Belongs to the L/F-transferase family.</text>
</comment>
<protein>
    <recommendedName>
        <fullName evidence="4">Leucyl/phenylalanyl-tRNA--protein transferase</fullName>
        <ecNumber evidence="4">2.3.2.6</ecNumber>
    </recommendedName>
    <alternativeName>
        <fullName evidence="4">L/F-transferase</fullName>
    </alternativeName>
    <alternativeName>
        <fullName evidence="4">Leucyltransferase</fullName>
    </alternativeName>
    <alternativeName>
        <fullName evidence="4">Phenyalanyltransferase</fullName>
    </alternativeName>
</protein>
<dbReference type="Pfam" id="PF03588">
    <property type="entry name" value="Leu_Phe_trans"/>
    <property type="match status" value="1"/>
</dbReference>
<evidence type="ECO:0000256" key="1">
    <source>
        <dbReference type="ARBA" id="ARBA00022490"/>
    </source>
</evidence>
<reference evidence="5 6" key="1">
    <citation type="submission" date="2020-02" db="EMBL/GenBank/DDBJ databases">
        <title>Ideonella bacterium strain TBM-1.</title>
        <authorList>
            <person name="Chen W.-M."/>
        </authorList>
    </citation>
    <scope>NUCLEOTIDE SEQUENCE [LARGE SCALE GENOMIC DNA]</scope>
    <source>
        <strain evidence="5 6">TBM-1</strain>
    </source>
</reference>
<keyword evidence="1 4" id="KW-0963">Cytoplasm</keyword>
<comment type="catalytic activity">
    <reaction evidence="4">
        <text>N-terminal L-lysyl-[protein] + L-leucyl-tRNA(Leu) = N-terminal L-leucyl-L-lysyl-[protein] + tRNA(Leu) + H(+)</text>
        <dbReference type="Rhea" id="RHEA:12340"/>
        <dbReference type="Rhea" id="RHEA-COMP:9613"/>
        <dbReference type="Rhea" id="RHEA-COMP:9622"/>
        <dbReference type="Rhea" id="RHEA-COMP:12670"/>
        <dbReference type="Rhea" id="RHEA-COMP:12671"/>
        <dbReference type="ChEBI" id="CHEBI:15378"/>
        <dbReference type="ChEBI" id="CHEBI:65249"/>
        <dbReference type="ChEBI" id="CHEBI:78442"/>
        <dbReference type="ChEBI" id="CHEBI:78494"/>
        <dbReference type="ChEBI" id="CHEBI:133043"/>
        <dbReference type="EC" id="2.3.2.6"/>
    </reaction>
</comment>
<organism evidence="5 6">
    <name type="scientific">Ideonella livida</name>
    <dbReference type="NCBI Taxonomy" id="2707176"/>
    <lineage>
        <taxon>Bacteria</taxon>
        <taxon>Pseudomonadati</taxon>
        <taxon>Pseudomonadota</taxon>
        <taxon>Betaproteobacteria</taxon>
        <taxon>Burkholderiales</taxon>
        <taxon>Sphaerotilaceae</taxon>
        <taxon>Ideonella</taxon>
    </lineage>
</organism>
<dbReference type="GO" id="GO:0005737">
    <property type="term" value="C:cytoplasm"/>
    <property type="evidence" value="ECO:0007669"/>
    <property type="project" value="UniProtKB-SubCell"/>
</dbReference>
<evidence type="ECO:0000313" key="6">
    <source>
        <dbReference type="Proteomes" id="UP000484255"/>
    </source>
</evidence>
<comment type="function">
    <text evidence="4">Functions in the N-end rule pathway of protein degradation where it conjugates Leu, Phe and, less efficiently, Met from aminoacyl-tRNAs to the N-termini of proteins containing an N-terminal arginine or lysine.</text>
</comment>